<feature type="domain" description="Heterokaryon incompatibility" evidence="1">
    <location>
        <begin position="48"/>
        <end position="209"/>
    </location>
</feature>
<organism evidence="2 3">
    <name type="scientific">Stachybotrys elegans</name>
    <dbReference type="NCBI Taxonomy" id="80388"/>
    <lineage>
        <taxon>Eukaryota</taxon>
        <taxon>Fungi</taxon>
        <taxon>Dikarya</taxon>
        <taxon>Ascomycota</taxon>
        <taxon>Pezizomycotina</taxon>
        <taxon>Sordariomycetes</taxon>
        <taxon>Hypocreomycetidae</taxon>
        <taxon>Hypocreales</taxon>
        <taxon>Stachybotryaceae</taxon>
        <taxon>Stachybotrys</taxon>
    </lineage>
</organism>
<keyword evidence="3" id="KW-1185">Reference proteome</keyword>
<dbReference type="InterPro" id="IPR052895">
    <property type="entry name" value="HetReg/Transcr_Mod"/>
</dbReference>
<evidence type="ECO:0000313" key="3">
    <source>
        <dbReference type="Proteomes" id="UP000813444"/>
    </source>
</evidence>
<evidence type="ECO:0000313" key="2">
    <source>
        <dbReference type="EMBL" id="KAH7304770.1"/>
    </source>
</evidence>
<comment type="caution">
    <text evidence="2">The sequence shown here is derived from an EMBL/GenBank/DDBJ whole genome shotgun (WGS) entry which is preliminary data.</text>
</comment>
<dbReference type="Pfam" id="PF06985">
    <property type="entry name" value="HET"/>
    <property type="match status" value="1"/>
</dbReference>
<dbReference type="Proteomes" id="UP000813444">
    <property type="component" value="Unassembled WGS sequence"/>
</dbReference>
<dbReference type="OrthoDB" id="2157530at2759"/>
<accession>A0A8K0WJU9</accession>
<dbReference type="EMBL" id="JAGPNK010000021">
    <property type="protein sequence ID" value="KAH7304770.1"/>
    <property type="molecule type" value="Genomic_DNA"/>
</dbReference>
<evidence type="ECO:0000259" key="1">
    <source>
        <dbReference type="Pfam" id="PF06985"/>
    </source>
</evidence>
<proteinExistence type="predicted"/>
<reference evidence="2" key="1">
    <citation type="journal article" date="2021" name="Nat. Commun.">
        <title>Genetic determinants of endophytism in the Arabidopsis root mycobiome.</title>
        <authorList>
            <person name="Mesny F."/>
            <person name="Miyauchi S."/>
            <person name="Thiergart T."/>
            <person name="Pickel B."/>
            <person name="Atanasova L."/>
            <person name="Karlsson M."/>
            <person name="Huettel B."/>
            <person name="Barry K.W."/>
            <person name="Haridas S."/>
            <person name="Chen C."/>
            <person name="Bauer D."/>
            <person name="Andreopoulos W."/>
            <person name="Pangilinan J."/>
            <person name="LaButti K."/>
            <person name="Riley R."/>
            <person name="Lipzen A."/>
            <person name="Clum A."/>
            <person name="Drula E."/>
            <person name="Henrissat B."/>
            <person name="Kohler A."/>
            <person name="Grigoriev I.V."/>
            <person name="Martin F.M."/>
            <person name="Hacquard S."/>
        </authorList>
    </citation>
    <scope>NUCLEOTIDE SEQUENCE</scope>
    <source>
        <strain evidence="2">MPI-CAGE-CH-0235</strain>
    </source>
</reference>
<dbReference type="InterPro" id="IPR010730">
    <property type="entry name" value="HET"/>
</dbReference>
<gene>
    <name evidence="2" type="ORF">B0I35DRAFT_149404</name>
</gene>
<protein>
    <submittedName>
        <fullName evidence="2">Heterokaryon incompatibility protein-domain-containing protein</fullName>
    </submittedName>
</protein>
<dbReference type="PANTHER" id="PTHR24148:SF64">
    <property type="entry name" value="HETEROKARYON INCOMPATIBILITY DOMAIN-CONTAINING PROTEIN"/>
    <property type="match status" value="1"/>
</dbReference>
<dbReference type="AlphaFoldDB" id="A0A8K0WJU9"/>
<sequence length="682" mass="76300">MYQYQPLPYDAERHRQPLTRILYLHAGVGDEPLSGALEVIDAENTPPYEALSYCWGSEGPSTTIRIEGSDLPIRSNLAAAMRSLRRSEGARRIWIDALCINQSNVEERTRQVQYMRRIYQCCAKVIAWLGPESPDVKEAFELAARIIEGAQIVRGMPADPVRPIGETFFDELLQDISRTVLSNMPASAALNLVKLLDCEYFHRHWVLQEVFVGRSPVIKCGELEIPFLSLASTRTVVHLFGIPPPSRVNVDSIWQEIARARDPTSAGQQSPRSEESLGSLQELLIHTRCLEATDSRDKIFSLLGICDEGIKMQNDNINAKSTKHLLRRMYRSVTKLQQAVANQSSYPTVDISTLEPNYKRDTKDVYIDVARYLIAQAPGSLDILHHVQHRHEPLVDGYPSWVPKWFESTSYPVIGSENYRAGIYETTDPRCPSLIHPILSRAAHPQGLSLEGFRVGIISNTTAEIVSPTSTEIPDFDGGMSNCAAIVEQAWSQLFPFPMVPMPPQAYRSGEPLNLAFCRVLCTGGNGIRGALAISMTKMGLVHDRSVDWTTVMQVLLRGINGLLAHIAQQHGYPDPEPHPIYGVPSENDVTCFRNAINNMSIGRKAFLSQTGHLGLGPPITQPGDEIVVFYGGRLPFLIRRQHDHYILIGECYVEDDYVMLGHMACHVRYGRGPPIEIFELR</sequence>
<dbReference type="Pfam" id="PF26639">
    <property type="entry name" value="Het-6_barrel"/>
    <property type="match status" value="1"/>
</dbReference>
<dbReference type="PANTHER" id="PTHR24148">
    <property type="entry name" value="ANKYRIN REPEAT DOMAIN-CONTAINING PROTEIN 39 HOMOLOG-RELATED"/>
    <property type="match status" value="1"/>
</dbReference>
<name>A0A8K0WJU9_9HYPO</name>